<gene>
    <name evidence="4" type="ORF">C3743_14485</name>
</gene>
<comment type="subcellular location">
    <subcellularLocation>
        <location evidence="1">Virion</location>
    </subcellularLocation>
</comment>
<evidence type="ECO:0000256" key="1">
    <source>
        <dbReference type="ARBA" id="ARBA00004328"/>
    </source>
</evidence>
<name>A0A2S5DR19_9BURK</name>
<accession>A0A2S5DR19</accession>
<dbReference type="Proteomes" id="UP000238655">
    <property type="component" value="Chromosome 1"/>
</dbReference>
<dbReference type="AlphaFoldDB" id="A0A2S5DR19"/>
<protein>
    <submittedName>
        <fullName evidence="4">Phage tail protein</fullName>
    </submittedName>
</protein>
<comment type="caution">
    <text evidence="4">The sequence shown here is derived from an EMBL/GenBank/DDBJ whole genome shotgun (WGS) entry which is preliminary data.</text>
</comment>
<keyword evidence="3" id="KW-0231">Viral genome packaging</keyword>
<organism evidence="4 5">
    <name type="scientific">Burkholderia contaminans</name>
    <dbReference type="NCBI Taxonomy" id="488447"/>
    <lineage>
        <taxon>Bacteria</taxon>
        <taxon>Pseudomonadati</taxon>
        <taxon>Pseudomonadota</taxon>
        <taxon>Betaproteobacteria</taxon>
        <taxon>Burkholderiales</taxon>
        <taxon>Burkholderiaceae</taxon>
        <taxon>Burkholderia</taxon>
        <taxon>Burkholderia cepacia complex</taxon>
    </lineage>
</organism>
<dbReference type="EMBL" id="PQVP01000002">
    <property type="protein sequence ID" value="POZ81541.1"/>
    <property type="molecule type" value="Genomic_DNA"/>
</dbReference>
<evidence type="ECO:0000313" key="4">
    <source>
        <dbReference type="EMBL" id="POZ81541.1"/>
    </source>
</evidence>
<evidence type="ECO:0000256" key="2">
    <source>
        <dbReference type="ARBA" id="ARBA00022612"/>
    </source>
</evidence>
<keyword evidence="2" id="KW-1188">Viral release from host cell</keyword>
<evidence type="ECO:0000313" key="5">
    <source>
        <dbReference type="Proteomes" id="UP000238655"/>
    </source>
</evidence>
<dbReference type="RefSeq" id="WP_089460719.1">
    <property type="nucleotide sequence ID" value="NZ_CM009575.1"/>
</dbReference>
<evidence type="ECO:0000256" key="3">
    <source>
        <dbReference type="ARBA" id="ARBA00023219"/>
    </source>
</evidence>
<proteinExistence type="predicted"/>
<reference evidence="4 5" key="1">
    <citation type="submission" date="2018-01" db="EMBL/GenBank/DDBJ databases">
        <title>Successful Treatment of Persistent Burkholderia cepacia Bacteremia with Ceftazidime-Avibactam.</title>
        <authorList>
            <person name="Tamma P."/>
            <person name="Fan Y."/>
            <person name="Bergman Y."/>
            <person name="Sick-Samuels A."/>
            <person name="Hsu A."/>
            <person name="Timp W."/>
            <person name="Simner P."/>
        </authorList>
    </citation>
    <scope>NUCLEOTIDE SEQUENCE [LARGE SCALE GENOMIC DNA]</scope>
    <source>
        <strain evidence="4 5">170816</strain>
    </source>
</reference>
<dbReference type="InterPro" id="IPR020991">
    <property type="entry name" value="Connector_podovirus"/>
</dbReference>
<dbReference type="Pfam" id="PF12236">
    <property type="entry name" value="Head-tail_con"/>
    <property type="match status" value="1"/>
</dbReference>
<sequence>MIDSLGETLAKRLETLKSKRQVHELVWRNCFMLTDPVRASGLDGPMMDANQIAQAVSLIFDSTATDAKRTLEASIMSGMTPANSLWFTMTVNGTDDDGERWLDEASEVLWQNIHSANFDSEAADGIADCMAGWFALYVDENRDTGGLYFEHWPMAGVYCAASKQGGPVDIVFRCYQLTAEQCVTDFKQRGDSLPPEIIDKAKTKPDELIDLCQAIYPRDVYIVGALRAKNMPIASVTFACNHKYVIRESGYHEMPVVVARWKKIPNSVYGVGPLLDALPDIRTLNDIVKLEYANLDLAVSGMWIAEDDGVLNPRTVKVGPRKVIVANSVDSMKPLQPSSNFQLAETRIEKLQGQIRKTLMADQLQPQDGPAMTATEVHVRVDLIRQLLGPIYGRLQAEYLQPLIARCFGLAYRAGVFPPPPPSLGGQNFAVQYQSPLARAQKLEEVSAIERLMGDLTVIAQVDQSAIDNVDTDEAVRQTAKNLGVPDAIMRPVKDVATFRQKKQQAAAQQAQQQMGMEVQGDVMKSMGSAAAGRMVANQ</sequence>